<protein>
    <submittedName>
        <fullName evidence="2">Uncharacterized protein</fullName>
    </submittedName>
</protein>
<sequence length="130" mass="14631">MLPMSTFTLFFLVLYAFFSLVTSAPAPLQRDVFVPPVLYPGKGTVWRHGERHNVTWDISNAPAHITNNLGVIVLCREHELLDYEHPLAQDFDILLGRYEIVVPKVPKGSNYRILVFGDSGNTGEAFTITK</sequence>
<evidence type="ECO:0000313" key="2">
    <source>
        <dbReference type="EMBL" id="KAJ7095726.1"/>
    </source>
</evidence>
<comment type="caution">
    <text evidence="2">The sequence shown here is derived from an EMBL/GenBank/DDBJ whole genome shotgun (WGS) entry which is preliminary data.</text>
</comment>
<evidence type="ECO:0000256" key="1">
    <source>
        <dbReference type="SAM" id="SignalP"/>
    </source>
</evidence>
<dbReference type="AlphaFoldDB" id="A0AAD6XXR7"/>
<name>A0AAD6XXR7_9AGAR</name>
<keyword evidence="3" id="KW-1185">Reference proteome</keyword>
<dbReference type="EMBL" id="JARJCN010000012">
    <property type="protein sequence ID" value="KAJ7095726.1"/>
    <property type="molecule type" value="Genomic_DNA"/>
</dbReference>
<organism evidence="2 3">
    <name type="scientific">Mycena belliarum</name>
    <dbReference type="NCBI Taxonomy" id="1033014"/>
    <lineage>
        <taxon>Eukaryota</taxon>
        <taxon>Fungi</taxon>
        <taxon>Dikarya</taxon>
        <taxon>Basidiomycota</taxon>
        <taxon>Agaricomycotina</taxon>
        <taxon>Agaricomycetes</taxon>
        <taxon>Agaricomycetidae</taxon>
        <taxon>Agaricales</taxon>
        <taxon>Marasmiineae</taxon>
        <taxon>Mycenaceae</taxon>
        <taxon>Mycena</taxon>
    </lineage>
</organism>
<feature type="signal peptide" evidence="1">
    <location>
        <begin position="1"/>
        <end position="23"/>
    </location>
</feature>
<feature type="chain" id="PRO_5042098271" evidence="1">
    <location>
        <begin position="24"/>
        <end position="130"/>
    </location>
</feature>
<reference evidence="2" key="1">
    <citation type="submission" date="2023-03" db="EMBL/GenBank/DDBJ databases">
        <title>Massive genome expansion in bonnet fungi (Mycena s.s.) driven by repeated elements and novel gene families across ecological guilds.</title>
        <authorList>
            <consortium name="Lawrence Berkeley National Laboratory"/>
            <person name="Harder C.B."/>
            <person name="Miyauchi S."/>
            <person name="Viragh M."/>
            <person name="Kuo A."/>
            <person name="Thoen E."/>
            <person name="Andreopoulos B."/>
            <person name="Lu D."/>
            <person name="Skrede I."/>
            <person name="Drula E."/>
            <person name="Henrissat B."/>
            <person name="Morin E."/>
            <person name="Kohler A."/>
            <person name="Barry K."/>
            <person name="LaButti K."/>
            <person name="Morin E."/>
            <person name="Salamov A."/>
            <person name="Lipzen A."/>
            <person name="Mereny Z."/>
            <person name="Hegedus B."/>
            <person name="Baldrian P."/>
            <person name="Stursova M."/>
            <person name="Weitz H."/>
            <person name="Taylor A."/>
            <person name="Grigoriev I.V."/>
            <person name="Nagy L.G."/>
            <person name="Martin F."/>
            <person name="Kauserud H."/>
        </authorList>
    </citation>
    <scope>NUCLEOTIDE SEQUENCE</scope>
    <source>
        <strain evidence="2">CBHHK173m</strain>
    </source>
</reference>
<gene>
    <name evidence="2" type="ORF">B0H15DRAFT_68380</name>
</gene>
<dbReference type="Proteomes" id="UP001222325">
    <property type="component" value="Unassembled WGS sequence"/>
</dbReference>
<evidence type="ECO:0000313" key="3">
    <source>
        <dbReference type="Proteomes" id="UP001222325"/>
    </source>
</evidence>
<accession>A0AAD6XXR7</accession>
<keyword evidence="1" id="KW-0732">Signal</keyword>
<proteinExistence type="predicted"/>